<comment type="caution">
    <text evidence="7">The sequence shown here is derived from an EMBL/GenBank/DDBJ whole genome shotgun (WGS) entry which is preliminary data.</text>
</comment>
<feature type="region of interest" description="Disordered" evidence="6">
    <location>
        <begin position="336"/>
        <end position="360"/>
    </location>
</feature>
<proteinExistence type="predicted"/>
<dbReference type="PROSITE" id="PS50082">
    <property type="entry name" value="WD_REPEATS_2"/>
    <property type="match status" value="2"/>
</dbReference>
<organism evidence="7 8">
    <name type="scientific">Dreissena polymorpha</name>
    <name type="common">Zebra mussel</name>
    <name type="synonym">Mytilus polymorpha</name>
    <dbReference type="NCBI Taxonomy" id="45954"/>
    <lineage>
        <taxon>Eukaryota</taxon>
        <taxon>Metazoa</taxon>
        <taxon>Spiralia</taxon>
        <taxon>Lophotrochozoa</taxon>
        <taxon>Mollusca</taxon>
        <taxon>Bivalvia</taxon>
        <taxon>Autobranchia</taxon>
        <taxon>Heteroconchia</taxon>
        <taxon>Euheterodonta</taxon>
        <taxon>Imparidentia</taxon>
        <taxon>Neoheterodontei</taxon>
        <taxon>Myida</taxon>
        <taxon>Dreissenoidea</taxon>
        <taxon>Dreissenidae</taxon>
        <taxon>Dreissena</taxon>
    </lineage>
</organism>
<dbReference type="PANTHER" id="PTHR22652">
    <property type="entry name" value="NUCLEOPORIN NUP43"/>
    <property type="match status" value="1"/>
</dbReference>
<dbReference type="InterPro" id="IPR015943">
    <property type="entry name" value="WD40/YVTN_repeat-like_dom_sf"/>
</dbReference>
<dbReference type="Proteomes" id="UP000828390">
    <property type="component" value="Unassembled WGS sequence"/>
</dbReference>
<reference evidence="7" key="1">
    <citation type="journal article" date="2019" name="bioRxiv">
        <title>The Genome of the Zebra Mussel, Dreissena polymorpha: A Resource for Invasive Species Research.</title>
        <authorList>
            <person name="McCartney M.A."/>
            <person name="Auch B."/>
            <person name="Kono T."/>
            <person name="Mallez S."/>
            <person name="Zhang Y."/>
            <person name="Obille A."/>
            <person name="Becker A."/>
            <person name="Abrahante J.E."/>
            <person name="Garbe J."/>
            <person name="Badalamenti J.P."/>
            <person name="Herman A."/>
            <person name="Mangelson H."/>
            <person name="Liachko I."/>
            <person name="Sullivan S."/>
            <person name="Sone E.D."/>
            <person name="Koren S."/>
            <person name="Silverstein K.A.T."/>
            <person name="Beckman K.B."/>
            <person name="Gohl D.M."/>
        </authorList>
    </citation>
    <scope>NUCLEOTIDE SEQUENCE</scope>
    <source>
        <strain evidence="7">Duluth1</strain>
        <tissue evidence="7">Whole animal</tissue>
    </source>
</reference>
<evidence type="ECO:0000256" key="6">
    <source>
        <dbReference type="SAM" id="MobiDB-lite"/>
    </source>
</evidence>
<dbReference type="AlphaFoldDB" id="A0A9D4DCZ1"/>
<dbReference type="PANTHER" id="PTHR22652:SF0">
    <property type="entry name" value="NUCLEOPORIN NUP43"/>
    <property type="match status" value="1"/>
</dbReference>
<evidence type="ECO:0000256" key="1">
    <source>
        <dbReference type="ARBA" id="ARBA00004123"/>
    </source>
</evidence>
<dbReference type="SMART" id="SM00320">
    <property type="entry name" value="WD40"/>
    <property type="match status" value="5"/>
</dbReference>
<dbReference type="InterPro" id="IPR036322">
    <property type="entry name" value="WD40_repeat_dom_sf"/>
</dbReference>
<evidence type="ECO:0000256" key="2">
    <source>
        <dbReference type="ARBA" id="ARBA00022574"/>
    </source>
</evidence>
<keyword evidence="2 5" id="KW-0853">WD repeat</keyword>
<evidence type="ECO:0008006" key="9">
    <source>
        <dbReference type="Google" id="ProtNLM"/>
    </source>
</evidence>
<name>A0A9D4DCZ1_DREPO</name>
<dbReference type="GO" id="GO:0031080">
    <property type="term" value="C:nuclear pore outer ring"/>
    <property type="evidence" value="ECO:0007669"/>
    <property type="project" value="TreeGrafter"/>
</dbReference>
<dbReference type="SUPFAM" id="SSF50978">
    <property type="entry name" value="WD40 repeat-like"/>
    <property type="match status" value="1"/>
</dbReference>
<protein>
    <recommendedName>
        <fullName evidence="9">Nucleoporin Nup43</fullName>
    </recommendedName>
</protein>
<dbReference type="OrthoDB" id="9890280at2759"/>
<sequence>MADIRVKFVSQKISKVRFQPTQGVYSQGSDVFASGNWDDVAGRVCLWQIPPGGSDLGDMGGDDETAGDREPIILCEVPHRGDVTDMQFMTSDAIAASSSFGSLTIYRHRNLQSLEDAMQWVGLHTGLGDVSCPCTCLATQGDDLIVTGGEDGRVNVLNVAHRAPVRTLEKANSCSINGIKFLKQLDILTIDSCGQLKIFDLRENTDEPSRTFSVSGEQVPLQCLARHPTQQHIVATGGHDGVLSIWDLRQERFPVTLLEAHAAPMWEVLFHPASPDHLFTCSEDGSVWHWDSSAVTSLVTGTGAGSGGGSLFSQHPGAGTRASHNQPLAWAGDRQIQDGDQHPSAQPVAANQHTRHTGGDARVWVGRGSFVHG</sequence>
<comment type="subcellular location">
    <subcellularLocation>
        <location evidence="1">Nucleus</location>
    </subcellularLocation>
</comment>
<dbReference type="InterPro" id="IPR001680">
    <property type="entry name" value="WD40_rpt"/>
</dbReference>
<keyword evidence="8" id="KW-1185">Reference proteome</keyword>
<keyword evidence="4" id="KW-0539">Nucleus</keyword>
<evidence type="ECO:0000256" key="4">
    <source>
        <dbReference type="ARBA" id="ARBA00023242"/>
    </source>
</evidence>
<dbReference type="Gene3D" id="2.130.10.10">
    <property type="entry name" value="YVTN repeat-like/Quinoprotein amine dehydrogenase"/>
    <property type="match status" value="1"/>
</dbReference>
<dbReference type="Pfam" id="PF00400">
    <property type="entry name" value="WD40"/>
    <property type="match status" value="2"/>
</dbReference>
<gene>
    <name evidence="7" type="ORF">DPMN_180980</name>
</gene>
<dbReference type="PROSITE" id="PS00678">
    <property type="entry name" value="WD_REPEATS_1"/>
    <property type="match status" value="1"/>
</dbReference>
<feature type="repeat" description="WD" evidence="5">
    <location>
        <begin position="258"/>
        <end position="300"/>
    </location>
</feature>
<accession>A0A9D4DCZ1</accession>
<evidence type="ECO:0000313" key="8">
    <source>
        <dbReference type="Proteomes" id="UP000828390"/>
    </source>
</evidence>
<evidence type="ECO:0000256" key="3">
    <source>
        <dbReference type="ARBA" id="ARBA00022737"/>
    </source>
</evidence>
<keyword evidence="3" id="KW-0677">Repeat</keyword>
<feature type="repeat" description="WD" evidence="5">
    <location>
        <begin position="214"/>
        <end position="256"/>
    </location>
</feature>
<dbReference type="EMBL" id="JAIWYP010000010">
    <property type="protein sequence ID" value="KAH3746571.1"/>
    <property type="molecule type" value="Genomic_DNA"/>
</dbReference>
<evidence type="ECO:0000256" key="5">
    <source>
        <dbReference type="PROSITE-ProRule" id="PRU00221"/>
    </source>
</evidence>
<evidence type="ECO:0000313" key="7">
    <source>
        <dbReference type="EMBL" id="KAH3746571.1"/>
    </source>
</evidence>
<dbReference type="InterPro" id="IPR019775">
    <property type="entry name" value="WD40_repeat_CS"/>
</dbReference>
<reference evidence="7" key="2">
    <citation type="submission" date="2020-11" db="EMBL/GenBank/DDBJ databases">
        <authorList>
            <person name="McCartney M.A."/>
            <person name="Auch B."/>
            <person name="Kono T."/>
            <person name="Mallez S."/>
            <person name="Becker A."/>
            <person name="Gohl D.M."/>
            <person name="Silverstein K.A.T."/>
            <person name="Koren S."/>
            <person name="Bechman K.B."/>
            <person name="Herman A."/>
            <person name="Abrahante J.E."/>
            <person name="Garbe J."/>
        </authorList>
    </citation>
    <scope>NUCLEOTIDE SEQUENCE</scope>
    <source>
        <strain evidence="7">Duluth1</strain>
        <tissue evidence="7">Whole animal</tissue>
    </source>
</reference>